<dbReference type="WBParaSite" id="Gr19_v10_g12066.t1">
    <property type="protein sequence ID" value="Gr19_v10_g12066.t1"/>
    <property type="gene ID" value="Gr19_v10_g12066"/>
</dbReference>
<dbReference type="AlphaFoldDB" id="A0A914GYW7"/>
<organism evidence="2 3">
    <name type="scientific">Globodera rostochiensis</name>
    <name type="common">Golden nematode worm</name>
    <name type="synonym">Heterodera rostochiensis</name>
    <dbReference type="NCBI Taxonomy" id="31243"/>
    <lineage>
        <taxon>Eukaryota</taxon>
        <taxon>Metazoa</taxon>
        <taxon>Ecdysozoa</taxon>
        <taxon>Nematoda</taxon>
        <taxon>Chromadorea</taxon>
        <taxon>Rhabditida</taxon>
        <taxon>Tylenchina</taxon>
        <taxon>Tylenchomorpha</taxon>
        <taxon>Tylenchoidea</taxon>
        <taxon>Heteroderidae</taxon>
        <taxon>Heteroderinae</taxon>
        <taxon>Globodera</taxon>
    </lineage>
</organism>
<evidence type="ECO:0000256" key="1">
    <source>
        <dbReference type="SAM" id="MobiDB-lite"/>
    </source>
</evidence>
<feature type="region of interest" description="Disordered" evidence="1">
    <location>
        <begin position="52"/>
        <end position="73"/>
    </location>
</feature>
<protein>
    <submittedName>
        <fullName evidence="3">Uncharacterized protein</fullName>
    </submittedName>
</protein>
<sequence>MGDVLKEKKMCRSLLEYFLLEKNAFLHKLRMNGTEALNELLAADQSGYHRGETHVSSTKFQDNIPIEGNNQFS</sequence>
<accession>A0A914GYW7</accession>
<evidence type="ECO:0000313" key="2">
    <source>
        <dbReference type="Proteomes" id="UP000887572"/>
    </source>
</evidence>
<dbReference type="Proteomes" id="UP000887572">
    <property type="component" value="Unplaced"/>
</dbReference>
<evidence type="ECO:0000313" key="3">
    <source>
        <dbReference type="WBParaSite" id="Gr19_v10_g12066.t1"/>
    </source>
</evidence>
<keyword evidence="2" id="KW-1185">Reference proteome</keyword>
<reference evidence="3" key="1">
    <citation type="submission" date="2022-11" db="UniProtKB">
        <authorList>
            <consortium name="WormBaseParasite"/>
        </authorList>
    </citation>
    <scope>IDENTIFICATION</scope>
</reference>
<proteinExistence type="predicted"/>
<name>A0A914GYW7_GLORO</name>